<name>A0A6J5LYY7_9CAUD</name>
<gene>
    <name evidence="1" type="ORF">UFOVP353_24</name>
</gene>
<accession>A0A6J5LYY7</accession>
<evidence type="ECO:0000313" key="1">
    <source>
        <dbReference type="EMBL" id="CAB4139765.1"/>
    </source>
</evidence>
<dbReference type="EMBL" id="LR796367">
    <property type="protein sequence ID" value="CAB4139765.1"/>
    <property type="molecule type" value="Genomic_DNA"/>
</dbReference>
<sequence length="63" mass="7188">MHSLQDTLREALEGPLPPRVKKLVEQAIDEIELLVTDKIPTLEPINIHIAEFSDETKRSLGWI</sequence>
<reference evidence="1" key="1">
    <citation type="submission" date="2020-04" db="EMBL/GenBank/DDBJ databases">
        <authorList>
            <person name="Chiriac C."/>
            <person name="Salcher M."/>
            <person name="Ghai R."/>
            <person name="Kavagutti S V."/>
        </authorList>
    </citation>
    <scope>NUCLEOTIDE SEQUENCE</scope>
</reference>
<protein>
    <submittedName>
        <fullName evidence="1">Uncharacterized protein</fullName>
    </submittedName>
</protein>
<organism evidence="1">
    <name type="scientific">uncultured Caudovirales phage</name>
    <dbReference type="NCBI Taxonomy" id="2100421"/>
    <lineage>
        <taxon>Viruses</taxon>
        <taxon>Duplodnaviria</taxon>
        <taxon>Heunggongvirae</taxon>
        <taxon>Uroviricota</taxon>
        <taxon>Caudoviricetes</taxon>
        <taxon>Peduoviridae</taxon>
        <taxon>Maltschvirus</taxon>
        <taxon>Maltschvirus maltsch</taxon>
    </lineage>
</organism>
<proteinExistence type="predicted"/>